<evidence type="ECO:0000313" key="1">
    <source>
        <dbReference type="EMBL" id="KAF6760537.1"/>
    </source>
</evidence>
<evidence type="ECO:0000313" key="2">
    <source>
        <dbReference type="Proteomes" id="UP000521943"/>
    </source>
</evidence>
<reference evidence="1 2" key="1">
    <citation type="submission" date="2020-07" db="EMBL/GenBank/DDBJ databases">
        <title>Comparative genomics of pyrophilous fungi reveals a link between fire events and developmental genes.</title>
        <authorList>
            <consortium name="DOE Joint Genome Institute"/>
            <person name="Steindorff A.S."/>
            <person name="Carver A."/>
            <person name="Calhoun S."/>
            <person name="Stillman K."/>
            <person name="Liu H."/>
            <person name="Lipzen A."/>
            <person name="Pangilinan J."/>
            <person name="Labutti K."/>
            <person name="Bruns T.D."/>
            <person name="Grigoriev I.V."/>
        </authorList>
    </citation>
    <scope>NUCLEOTIDE SEQUENCE [LARGE SCALE GENOMIC DNA]</scope>
    <source>
        <strain evidence="1 2">CBS 144469</strain>
    </source>
</reference>
<sequence>MQAKDTVPVKEEYQSRNFISTLRMNESGLYYQGPPSAPVAFHPSAEPKTRSSEARILEQMLIDESPRVRIKHAPCLQVLHDHSTGRVGVFLSGDGASGLKRTSLWAIAHAGLKGVQGHLHVPPASPAALPLRSSPQHAHSGVRKPLLIEARMLGPASSFWGCVDRCKDRRLFVKPSPCFASDPLYIGASRSRFREWWKRMSRLQRPSLGWAAQAKPSNFQLSAPLTDLNHASDLAFRWKGPRRIERRIGRRGSSECSSSRALCVSWCGAEAGVRYRRLGANRLFWVGRPTAAMLRVIHAPSIRLRERDGSAWKSWDTTAAPIALPHCVAIGLLRRARHGDEAGAPSRVLCMTGAGVLRDCVLKVGSAAGQCTQFDDATWRCSALKECWAVARWKSGFVEPTEAYGLTVTGLLAPGCSLRYSRRRWRDLDWWDSGPRIAKSILARQRSIDWTTSGATVSDGSGVRTEGWSAVKWTSSARRFQPIRDLGSFQCWHGSRGETLGGVVEGAFWVDARVMAVAMNAFGLEEGAAAIRRRW</sequence>
<protein>
    <submittedName>
        <fullName evidence="1">Uncharacterized protein</fullName>
    </submittedName>
</protein>
<gene>
    <name evidence="1" type="ORF">DFP72DRAFT_1042551</name>
</gene>
<dbReference type="EMBL" id="JACGCI010000012">
    <property type="protein sequence ID" value="KAF6760537.1"/>
    <property type="molecule type" value="Genomic_DNA"/>
</dbReference>
<keyword evidence="2" id="KW-1185">Reference proteome</keyword>
<proteinExistence type="predicted"/>
<dbReference type="Proteomes" id="UP000521943">
    <property type="component" value="Unassembled WGS sequence"/>
</dbReference>
<feature type="non-terminal residue" evidence="1">
    <location>
        <position position="535"/>
    </location>
</feature>
<name>A0A8H6I9W9_9AGAR</name>
<comment type="caution">
    <text evidence="1">The sequence shown here is derived from an EMBL/GenBank/DDBJ whole genome shotgun (WGS) entry which is preliminary data.</text>
</comment>
<accession>A0A8H6I9W9</accession>
<organism evidence="1 2">
    <name type="scientific">Ephemerocybe angulata</name>
    <dbReference type="NCBI Taxonomy" id="980116"/>
    <lineage>
        <taxon>Eukaryota</taxon>
        <taxon>Fungi</taxon>
        <taxon>Dikarya</taxon>
        <taxon>Basidiomycota</taxon>
        <taxon>Agaricomycotina</taxon>
        <taxon>Agaricomycetes</taxon>
        <taxon>Agaricomycetidae</taxon>
        <taxon>Agaricales</taxon>
        <taxon>Agaricineae</taxon>
        <taxon>Psathyrellaceae</taxon>
        <taxon>Ephemerocybe</taxon>
    </lineage>
</organism>
<dbReference type="AlphaFoldDB" id="A0A8H6I9W9"/>